<dbReference type="AlphaFoldDB" id="A0A507DSU9"/>
<dbReference type="EMBL" id="QEAQ01000180">
    <property type="protein sequence ID" value="TPX53940.1"/>
    <property type="molecule type" value="Genomic_DNA"/>
</dbReference>
<proteinExistence type="inferred from homology"/>
<evidence type="ECO:0000313" key="2">
    <source>
        <dbReference type="EMBL" id="TPX53940.1"/>
    </source>
</evidence>
<dbReference type="Proteomes" id="UP000318582">
    <property type="component" value="Unassembled WGS sequence"/>
</dbReference>
<comment type="catalytic activity">
    <reaction evidence="1">
        <text>queuosine 5'-phosphate + H2O = queuine + D-ribose 5-phosphate</text>
        <dbReference type="Rhea" id="RHEA:75387"/>
        <dbReference type="ChEBI" id="CHEBI:15377"/>
        <dbReference type="ChEBI" id="CHEBI:17433"/>
        <dbReference type="ChEBI" id="CHEBI:78346"/>
        <dbReference type="ChEBI" id="CHEBI:194371"/>
    </reaction>
    <physiologicalReaction direction="left-to-right" evidence="1">
        <dbReference type="Rhea" id="RHEA:75388"/>
    </physiologicalReaction>
</comment>
<dbReference type="STRING" id="109895.A0A507DSU9"/>
<evidence type="ECO:0000313" key="3">
    <source>
        <dbReference type="Proteomes" id="UP000318582"/>
    </source>
</evidence>
<comment type="function">
    <text evidence="1">Catalyzes the hydrolysis of queuosine 5'-phosphate, releasing the nucleobase queuine (q). Is required for salvage of queuine from exogenous queuosine (Q) that is imported and then converted to queuosine 5'-phosphate intracellularly.</text>
</comment>
<gene>
    <name evidence="2" type="ORF">PhCBS80983_g06105</name>
</gene>
<organism evidence="2 3">
    <name type="scientific">Powellomyces hirtus</name>
    <dbReference type="NCBI Taxonomy" id="109895"/>
    <lineage>
        <taxon>Eukaryota</taxon>
        <taxon>Fungi</taxon>
        <taxon>Fungi incertae sedis</taxon>
        <taxon>Chytridiomycota</taxon>
        <taxon>Chytridiomycota incertae sedis</taxon>
        <taxon>Chytridiomycetes</taxon>
        <taxon>Spizellomycetales</taxon>
        <taxon>Powellomycetaceae</taxon>
        <taxon>Powellomyces</taxon>
    </lineage>
</organism>
<keyword evidence="1" id="KW-0378">Hydrolase</keyword>
<dbReference type="PANTHER" id="PTHR21314">
    <property type="entry name" value="QUEUOSINE 5'-PHOSPHATE N-GLYCOSYLASE_HYDROLASE-RELATED"/>
    <property type="match status" value="1"/>
</dbReference>
<evidence type="ECO:0000256" key="1">
    <source>
        <dbReference type="RuleBase" id="RU365002"/>
    </source>
</evidence>
<dbReference type="EC" id="3.2.2.-" evidence="1"/>
<accession>A0A507DSU9</accession>
<protein>
    <recommendedName>
        <fullName evidence="1">Queuosine 5'-phosphate N-glycosylase/hydrolase</fullName>
        <ecNumber evidence="1">3.2.2.-</ecNumber>
    </recommendedName>
    <alternativeName>
        <fullName evidence="1">Queuosine-nucleotide N-glycosylase/hydrolase</fullName>
    </alternativeName>
</protein>
<dbReference type="InterPro" id="IPR019438">
    <property type="entry name" value="Q_salvage"/>
</dbReference>
<dbReference type="PANTHER" id="PTHR21314:SF1">
    <property type="entry name" value="QUEUOSINE SALVAGE PROTEIN"/>
    <property type="match status" value="1"/>
</dbReference>
<comment type="similarity">
    <text evidence="1">Belongs to the QNG1 protein family.</text>
</comment>
<dbReference type="GO" id="GO:0016787">
    <property type="term" value="F:hydrolase activity"/>
    <property type="evidence" value="ECO:0007669"/>
    <property type="project" value="UniProtKB-KW"/>
</dbReference>
<reference evidence="2 3" key="1">
    <citation type="journal article" date="2019" name="Sci. Rep.">
        <title>Comparative genomics of chytrid fungi reveal insights into the obligate biotrophic and pathogenic lifestyle of Synchytrium endobioticum.</title>
        <authorList>
            <person name="van de Vossenberg B.T.L.H."/>
            <person name="Warris S."/>
            <person name="Nguyen H.D.T."/>
            <person name="van Gent-Pelzer M.P.E."/>
            <person name="Joly D.L."/>
            <person name="van de Geest H.C."/>
            <person name="Bonants P.J.M."/>
            <person name="Smith D.S."/>
            <person name="Levesque C.A."/>
            <person name="van der Lee T.A.J."/>
        </authorList>
    </citation>
    <scope>NUCLEOTIDE SEQUENCE [LARGE SCALE GENOMIC DNA]</scope>
    <source>
        <strain evidence="2 3">CBS 809.83</strain>
    </source>
</reference>
<dbReference type="Pfam" id="PF10343">
    <property type="entry name" value="Q_salvage"/>
    <property type="match status" value="1"/>
</dbReference>
<name>A0A507DSU9_9FUNG</name>
<sequence length="371" mass="41002">MLSLPPSSSASSDVHIALPKNAQYLSAVRDSCSQLSALSTPDVQIDQEAINTFVEAIDPQTWTAAKTASPVRMPLKFDTLEQELNLMALIAFLSFGSGYREELRTELDRDHADTVRFGIMSMHISSVEINATFLSALTLAEVSAFFDIPITKEVAHATLPMTMTEPHPLRQLVQMLTDVLNEIGKALKVKGFRNLGHFLLDATNSGPTTGPTVERLLDAVLNTFPSARDMDRWGGIDTYIFRRAQMMVASLHQQFRDADPQRFNFVDVDGLTAFSDEVLIVVLLHLNILKVSPTVDRWLSAGKDLTKVAGKWDLRLRAAALEAVENIVASGRRVGSFSDMTPVEVDTYLRSLSLPDQSPLTSLRSRSSSFY</sequence>
<comment type="caution">
    <text evidence="2">The sequence shown here is derived from an EMBL/GenBank/DDBJ whole genome shotgun (WGS) entry which is preliminary data.</text>
</comment>
<dbReference type="GO" id="GO:0006400">
    <property type="term" value="P:tRNA modification"/>
    <property type="evidence" value="ECO:0007669"/>
    <property type="project" value="TreeGrafter"/>
</dbReference>
<keyword evidence="3" id="KW-1185">Reference proteome</keyword>